<feature type="domain" description="DUF305" evidence="1">
    <location>
        <begin position="78"/>
        <end position="222"/>
    </location>
</feature>
<organism evidence="2 3">
    <name type="scientific">Eisenbergiella massiliensis</name>
    <dbReference type="NCBI Taxonomy" id="1720294"/>
    <lineage>
        <taxon>Bacteria</taxon>
        <taxon>Bacillati</taxon>
        <taxon>Bacillota</taxon>
        <taxon>Clostridia</taxon>
        <taxon>Lachnospirales</taxon>
        <taxon>Lachnospiraceae</taxon>
        <taxon>Eisenbergiella</taxon>
    </lineage>
</organism>
<dbReference type="PANTHER" id="PTHR36933">
    <property type="entry name" value="SLL0788 PROTEIN"/>
    <property type="match status" value="1"/>
</dbReference>
<name>A0A3E3IHK8_9FIRM</name>
<dbReference type="Gene3D" id="1.20.1260.10">
    <property type="match status" value="2"/>
</dbReference>
<dbReference type="InterPro" id="IPR012347">
    <property type="entry name" value="Ferritin-like"/>
</dbReference>
<dbReference type="AlphaFoldDB" id="A0A3E3IHK8"/>
<reference evidence="2 3" key="1">
    <citation type="submission" date="2018-08" db="EMBL/GenBank/DDBJ databases">
        <title>A genome reference for cultivated species of the human gut microbiota.</title>
        <authorList>
            <person name="Zou Y."/>
            <person name="Xue W."/>
            <person name="Luo G."/>
        </authorList>
    </citation>
    <scope>NUCLEOTIDE SEQUENCE [LARGE SCALE GENOMIC DNA]</scope>
    <source>
        <strain evidence="2 3">AF26-4BH</strain>
    </source>
</reference>
<dbReference type="InterPro" id="IPR005183">
    <property type="entry name" value="DUF305_CopM-like"/>
</dbReference>
<evidence type="ECO:0000313" key="2">
    <source>
        <dbReference type="EMBL" id="RGE66568.1"/>
    </source>
</evidence>
<sequence length="234" mass="26318">MKETEAASGNQSTTIMETEMKNKTCKVFLIILTAMFILPGCQKSSSGVDSYLKAQDKIMDQMMKDMELKEKTGSSSLAFLTGMIPHHESAIEMSEEYLKYAPEDAHFRKLAEDIIMAQTSEIEQMKNMMEDIKSGYQTDGTKEEAYLKEYDEMMEGHHSGHGSSDTQDLDTAFAEGMVMHHQMAVDMAETIIKYSDNDSVTDYANSVIELQGQEISQMQDFLDGKNGSGNTHWH</sequence>
<gene>
    <name evidence="2" type="ORF">DWY69_23925</name>
</gene>
<dbReference type="Pfam" id="PF03713">
    <property type="entry name" value="DUF305"/>
    <property type="match status" value="1"/>
</dbReference>
<proteinExistence type="predicted"/>
<dbReference type="OrthoDB" id="8603558at2"/>
<accession>A0A3E3IHK8</accession>
<dbReference type="PANTHER" id="PTHR36933:SF1">
    <property type="entry name" value="SLL0788 PROTEIN"/>
    <property type="match status" value="1"/>
</dbReference>
<protein>
    <submittedName>
        <fullName evidence="2">DUF305 domain-containing protein</fullName>
    </submittedName>
</protein>
<evidence type="ECO:0000313" key="3">
    <source>
        <dbReference type="Proteomes" id="UP000261166"/>
    </source>
</evidence>
<dbReference type="EMBL" id="QVLU01000028">
    <property type="protein sequence ID" value="RGE66568.1"/>
    <property type="molecule type" value="Genomic_DNA"/>
</dbReference>
<dbReference type="Proteomes" id="UP000261166">
    <property type="component" value="Unassembled WGS sequence"/>
</dbReference>
<comment type="caution">
    <text evidence="2">The sequence shown here is derived from an EMBL/GenBank/DDBJ whole genome shotgun (WGS) entry which is preliminary data.</text>
</comment>
<evidence type="ECO:0000259" key="1">
    <source>
        <dbReference type="Pfam" id="PF03713"/>
    </source>
</evidence>